<gene>
    <name evidence="6" type="primary">prmA</name>
    <name evidence="7" type="ordered locus">Hbal_0412</name>
</gene>
<dbReference type="InterPro" id="IPR050078">
    <property type="entry name" value="Ribosomal_L11_MeTrfase_PrmA"/>
</dbReference>
<feature type="binding site" evidence="6">
    <location>
        <position position="152"/>
    </location>
    <ligand>
        <name>S-adenosyl-L-methionine</name>
        <dbReference type="ChEBI" id="CHEBI:59789"/>
    </ligand>
</feature>
<feature type="binding site" evidence="6">
    <location>
        <position position="129"/>
    </location>
    <ligand>
        <name>S-adenosyl-L-methionine</name>
        <dbReference type="ChEBI" id="CHEBI:59789"/>
    </ligand>
</feature>
<keyword evidence="4 6" id="KW-0808">Transferase</keyword>
<dbReference type="InterPro" id="IPR029063">
    <property type="entry name" value="SAM-dependent_MTases_sf"/>
</dbReference>
<evidence type="ECO:0000256" key="1">
    <source>
        <dbReference type="ARBA" id="ARBA00009741"/>
    </source>
</evidence>
<evidence type="ECO:0000256" key="6">
    <source>
        <dbReference type="HAMAP-Rule" id="MF_00735"/>
    </source>
</evidence>
<evidence type="ECO:0000256" key="3">
    <source>
        <dbReference type="ARBA" id="ARBA00022603"/>
    </source>
</evidence>
<accession>C6XMH1</accession>
<keyword evidence="8" id="KW-1185">Reference proteome</keyword>
<dbReference type="GO" id="GO:0005737">
    <property type="term" value="C:cytoplasm"/>
    <property type="evidence" value="ECO:0007669"/>
    <property type="project" value="UniProtKB-SubCell"/>
</dbReference>
<evidence type="ECO:0000256" key="5">
    <source>
        <dbReference type="ARBA" id="ARBA00022691"/>
    </source>
</evidence>
<sequence>MYKVSAICDRATAERISDVLADMDPSPAGAVSTEEATRVSWRIDAFCHDEESVQACISIIESEGEGLSAAHEKLDDKDWVAESLKGLPAVEAGPYYVAGAHELTRLAGGRIPVWIEAGPAFGTGHHGTTKGCLEALADVAKKRKLGKVLDIGTGSAVLAIAAMKSGASMAVASDIDPESIRIAKINAENNKMGRNLHLLVATGANNAFIRNQGKYDTVMANILARPLVSLSSDINKLTKDGGYIILSGLLNHQEPQVKAAFAGRNLALVDRRRLGAWSTLVFKKPLKQKTKKRPARDPWMDDNLFDPAEYFGI</sequence>
<dbReference type="GO" id="GO:0008276">
    <property type="term" value="F:protein methyltransferase activity"/>
    <property type="evidence" value="ECO:0007669"/>
    <property type="project" value="UniProtKB-UniRule"/>
</dbReference>
<dbReference type="OrthoDB" id="9785995at2"/>
<feature type="binding site" evidence="6">
    <location>
        <position position="174"/>
    </location>
    <ligand>
        <name>S-adenosyl-L-methionine</name>
        <dbReference type="ChEBI" id="CHEBI:59789"/>
    </ligand>
</feature>
<proteinExistence type="inferred from homology"/>
<comment type="catalytic activity">
    <reaction evidence="6">
        <text>L-lysyl-[protein] + 3 S-adenosyl-L-methionine = N(6),N(6),N(6)-trimethyl-L-lysyl-[protein] + 3 S-adenosyl-L-homocysteine + 3 H(+)</text>
        <dbReference type="Rhea" id="RHEA:54192"/>
        <dbReference type="Rhea" id="RHEA-COMP:9752"/>
        <dbReference type="Rhea" id="RHEA-COMP:13826"/>
        <dbReference type="ChEBI" id="CHEBI:15378"/>
        <dbReference type="ChEBI" id="CHEBI:29969"/>
        <dbReference type="ChEBI" id="CHEBI:57856"/>
        <dbReference type="ChEBI" id="CHEBI:59789"/>
        <dbReference type="ChEBI" id="CHEBI:61961"/>
    </reaction>
</comment>
<dbReference type="RefSeq" id="WP_015826264.1">
    <property type="nucleotide sequence ID" value="NC_012982.1"/>
</dbReference>
<protein>
    <recommendedName>
        <fullName evidence="6">Ribosomal protein L11 methyltransferase</fullName>
        <shortName evidence="6">L11 Mtase</shortName>
        <ecNumber evidence="6">2.1.1.-</ecNumber>
    </recommendedName>
</protein>
<dbReference type="Proteomes" id="UP000002745">
    <property type="component" value="Chromosome"/>
</dbReference>
<dbReference type="EMBL" id="CP001678">
    <property type="protein sequence ID" value="ACT58114.1"/>
    <property type="molecule type" value="Genomic_DNA"/>
</dbReference>
<dbReference type="HAMAP" id="MF_00735">
    <property type="entry name" value="Methyltr_PrmA"/>
    <property type="match status" value="1"/>
</dbReference>
<evidence type="ECO:0000256" key="4">
    <source>
        <dbReference type="ARBA" id="ARBA00022679"/>
    </source>
</evidence>
<organism evidence="7 8">
    <name type="scientific">Hirschia baltica (strain ATCC 49814 / DSM 5838 / IFAM 1418)</name>
    <dbReference type="NCBI Taxonomy" id="582402"/>
    <lineage>
        <taxon>Bacteria</taxon>
        <taxon>Pseudomonadati</taxon>
        <taxon>Pseudomonadota</taxon>
        <taxon>Alphaproteobacteria</taxon>
        <taxon>Hyphomonadales</taxon>
        <taxon>Hyphomonadaceae</taxon>
        <taxon>Hirschia</taxon>
    </lineage>
</organism>
<keyword evidence="3 6" id="KW-0489">Methyltransferase</keyword>
<name>C6XMH1_HIRBI</name>
<feature type="binding site" evidence="6">
    <location>
        <position position="221"/>
    </location>
    <ligand>
        <name>S-adenosyl-L-methionine</name>
        <dbReference type="ChEBI" id="CHEBI:59789"/>
    </ligand>
</feature>
<dbReference type="STRING" id="582402.Hbal_0412"/>
<evidence type="ECO:0000313" key="8">
    <source>
        <dbReference type="Proteomes" id="UP000002745"/>
    </source>
</evidence>
<dbReference type="Gene3D" id="3.40.50.150">
    <property type="entry name" value="Vaccinia Virus protein VP39"/>
    <property type="match status" value="1"/>
</dbReference>
<comment type="function">
    <text evidence="6">Methylates ribosomal protein L11.</text>
</comment>
<dbReference type="EC" id="2.1.1.-" evidence="6"/>
<evidence type="ECO:0000313" key="7">
    <source>
        <dbReference type="EMBL" id="ACT58114.1"/>
    </source>
</evidence>
<dbReference type="KEGG" id="hba:Hbal_0412"/>
<dbReference type="PANTHER" id="PTHR43648:SF1">
    <property type="entry name" value="ELECTRON TRANSFER FLAVOPROTEIN BETA SUBUNIT LYSINE METHYLTRANSFERASE"/>
    <property type="match status" value="1"/>
</dbReference>
<reference evidence="8" key="1">
    <citation type="journal article" date="2011" name="J. Bacteriol.">
        <title>Genome sequences of eight morphologically diverse alphaproteobacteria.</title>
        <authorList>
            <consortium name="US DOE Joint Genome Institute"/>
            <person name="Brown P.J."/>
            <person name="Kysela D.T."/>
            <person name="Buechlein A."/>
            <person name="Hemmerich C."/>
            <person name="Brun Y.V."/>
        </authorList>
    </citation>
    <scope>NUCLEOTIDE SEQUENCE [LARGE SCALE GENOMIC DNA]</scope>
    <source>
        <strain evidence="8">ATCC 49814 / DSM 5838 / IFAM 1418</strain>
    </source>
</reference>
<dbReference type="AlphaFoldDB" id="C6XMH1"/>
<evidence type="ECO:0000256" key="2">
    <source>
        <dbReference type="ARBA" id="ARBA00022490"/>
    </source>
</evidence>
<dbReference type="CDD" id="cd02440">
    <property type="entry name" value="AdoMet_MTases"/>
    <property type="match status" value="1"/>
</dbReference>
<dbReference type="GO" id="GO:0032259">
    <property type="term" value="P:methylation"/>
    <property type="evidence" value="ECO:0007669"/>
    <property type="project" value="UniProtKB-KW"/>
</dbReference>
<dbReference type="HOGENOM" id="CLU_049382_3_0_5"/>
<dbReference type="SUPFAM" id="SSF53335">
    <property type="entry name" value="S-adenosyl-L-methionine-dependent methyltransferases"/>
    <property type="match status" value="1"/>
</dbReference>
<dbReference type="PANTHER" id="PTHR43648">
    <property type="entry name" value="ELECTRON TRANSFER FLAVOPROTEIN BETA SUBUNIT LYSINE METHYLTRANSFERASE"/>
    <property type="match status" value="1"/>
</dbReference>
<dbReference type="InterPro" id="IPR004498">
    <property type="entry name" value="Ribosomal_PrmA_MeTrfase"/>
</dbReference>
<dbReference type="eggNOG" id="COG2264">
    <property type="taxonomic scope" value="Bacteria"/>
</dbReference>
<keyword evidence="5 6" id="KW-0949">S-adenosyl-L-methionine</keyword>
<dbReference type="Pfam" id="PF06325">
    <property type="entry name" value="PrmA"/>
    <property type="match status" value="1"/>
</dbReference>
<comment type="similarity">
    <text evidence="1 6">Belongs to the methyltransferase superfamily. PrmA family.</text>
</comment>
<keyword evidence="2 6" id="KW-0963">Cytoplasm</keyword>
<comment type="subcellular location">
    <subcellularLocation>
        <location evidence="6">Cytoplasm</location>
    </subcellularLocation>
</comment>